<evidence type="ECO:0000256" key="8">
    <source>
        <dbReference type="PIRSR" id="PIRSR001488-1"/>
    </source>
</evidence>
<dbReference type="InterPro" id="IPR013766">
    <property type="entry name" value="Thioredoxin_domain"/>
</dbReference>
<evidence type="ECO:0000313" key="12">
    <source>
        <dbReference type="Proteomes" id="UP000294832"/>
    </source>
</evidence>
<dbReference type="EMBL" id="SLWF01000027">
    <property type="protein sequence ID" value="TCN81070.1"/>
    <property type="molecule type" value="Genomic_DNA"/>
</dbReference>
<evidence type="ECO:0000313" key="11">
    <source>
        <dbReference type="EMBL" id="TCN81070.1"/>
    </source>
</evidence>
<keyword evidence="12" id="KW-1185">Reference proteome</keyword>
<dbReference type="AlphaFoldDB" id="A0A4R2F436"/>
<comment type="similarity">
    <text evidence="2">Belongs to the thioredoxin family. DsbA subfamily.</text>
</comment>
<feature type="signal peptide" evidence="9">
    <location>
        <begin position="1"/>
        <end position="25"/>
    </location>
</feature>
<organism evidence="11 12">
    <name type="scientific">Shewanella fodinae</name>
    <dbReference type="NCBI Taxonomy" id="552357"/>
    <lineage>
        <taxon>Bacteria</taxon>
        <taxon>Pseudomonadati</taxon>
        <taxon>Pseudomonadota</taxon>
        <taxon>Gammaproteobacteria</taxon>
        <taxon>Alteromonadales</taxon>
        <taxon>Shewanellaceae</taxon>
        <taxon>Shewanella</taxon>
    </lineage>
</organism>
<evidence type="ECO:0000256" key="1">
    <source>
        <dbReference type="ARBA" id="ARBA00004418"/>
    </source>
</evidence>
<accession>A0A4R2F436</accession>
<evidence type="ECO:0000256" key="4">
    <source>
        <dbReference type="ARBA" id="ARBA00022764"/>
    </source>
</evidence>
<evidence type="ECO:0000256" key="3">
    <source>
        <dbReference type="ARBA" id="ARBA00022729"/>
    </source>
</evidence>
<dbReference type="GO" id="GO:0016491">
    <property type="term" value="F:oxidoreductase activity"/>
    <property type="evidence" value="ECO:0007669"/>
    <property type="project" value="InterPro"/>
</dbReference>
<feature type="chain" id="PRO_5020558433" description="Thiol:disulfide interchange protein" evidence="9">
    <location>
        <begin position="26"/>
        <end position="206"/>
    </location>
</feature>
<feature type="disulfide bond" description="Redox-active" evidence="8">
    <location>
        <begin position="56"/>
        <end position="59"/>
    </location>
</feature>
<dbReference type="PANTHER" id="PTHR35891:SF2">
    <property type="entry name" value="THIOL:DISULFIDE INTERCHANGE PROTEIN DSBA"/>
    <property type="match status" value="1"/>
</dbReference>
<dbReference type="PIRSF" id="PIRSF001488">
    <property type="entry name" value="Tdi_protein"/>
    <property type="match status" value="1"/>
</dbReference>
<keyword evidence="3 9" id="KW-0732">Signal</keyword>
<evidence type="ECO:0000256" key="2">
    <source>
        <dbReference type="ARBA" id="ARBA00005791"/>
    </source>
</evidence>
<keyword evidence="5 7" id="KW-1015">Disulfide bond</keyword>
<dbReference type="InterPro" id="IPR036249">
    <property type="entry name" value="Thioredoxin-like_sf"/>
</dbReference>
<dbReference type="PANTHER" id="PTHR35891">
    <property type="entry name" value="THIOL:DISULFIDE INTERCHANGE PROTEIN DSBA"/>
    <property type="match status" value="1"/>
</dbReference>
<dbReference type="Pfam" id="PF01323">
    <property type="entry name" value="DSBA"/>
    <property type="match status" value="1"/>
</dbReference>
<dbReference type="SUPFAM" id="SSF52833">
    <property type="entry name" value="Thioredoxin-like"/>
    <property type="match status" value="1"/>
</dbReference>
<comment type="caution">
    <text evidence="11">The sequence shown here is derived from an EMBL/GenBank/DDBJ whole genome shotgun (WGS) entry which is preliminary data.</text>
</comment>
<dbReference type="InterPro" id="IPR001853">
    <property type="entry name" value="DSBA-like_thioredoxin_dom"/>
</dbReference>
<evidence type="ECO:0000256" key="5">
    <source>
        <dbReference type="ARBA" id="ARBA00023157"/>
    </source>
</evidence>
<comment type="subcellular location">
    <subcellularLocation>
        <location evidence="1 7">Periplasm</location>
    </subcellularLocation>
</comment>
<dbReference type="InterPro" id="IPR050824">
    <property type="entry name" value="Thiol_disulfide_DsbA"/>
</dbReference>
<dbReference type="CDD" id="cd03019">
    <property type="entry name" value="DsbA_DsbA"/>
    <property type="match status" value="1"/>
</dbReference>
<evidence type="ECO:0000259" key="10">
    <source>
        <dbReference type="PROSITE" id="PS51352"/>
    </source>
</evidence>
<evidence type="ECO:0000256" key="6">
    <source>
        <dbReference type="ARBA" id="ARBA00023284"/>
    </source>
</evidence>
<protein>
    <recommendedName>
        <fullName evidence="7">Thiol:disulfide interchange protein</fullName>
    </recommendedName>
</protein>
<name>A0A4R2F436_9GAMM</name>
<dbReference type="PROSITE" id="PS51352">
    <property type="entry name" value="THIOREDOXIN_2"/>
    <property type="match status" value="1"/>
</dbReference>
<dbReference type="Gene3D" id="3.40.30.10">
    <property type="entry name" value="Glutaredoxin"/>
    <property type="match status" value="1"/>
</dbReference>
<dbReference type="RefSeq" id="WP_133039974.1">
    <property type="nucleotide sequence ID" value="NZ_SLWF01000027.1"/>
</dbReference>
<dbReference type="Proteomes" id="UP000294832">
    <property type="component" value="Unassembled WGS sequence"/>
</dbReference>
<dbReference type="OrthoDB" id="9784896at2"/>
<gene>
    <name evidence="11" type="ORF">EDC91_12739</name>
</gene>
<feature type="domain" description="Thioredoxin" evidence="10">
    <location>
        <begin position="15"/>
        <end position="203"/>
    </location>
</feature>
<sequence length="206" mass="22891">MLFSFVAKTTTALLLLSAVLIPATAAEYQEGQDYITVTGIPETTKPVVREFFSYNCPHCYQQDPVIEKTAQLLKGKVTLARTPVGARRPAWVLSQEAYYLAQKFKIVNQVHSKIFARIHEQHQPFTTEADLEAFFVSQGIDKTLLEKTIGSADAKLAMENYEAQTQLAQVRGVPSLLVNGKYLIKANVSDAEALSELILFLAKKPD</sequence>
<keyword evidence="4 7" id="KW-0574">Periplasm</keyword>
<evidence type="ECO:0000256" key="9">
    <source>
        <dbReference type="SAM" id="SignalP"/>
    </source>
</evidence>
<dbReference type="GO" id="GO:0042597">
    <property type="term" value="C:periplasmic space"/>
    <property type="evidence" value="ECO:0007669"/>
    <property type="project" value="UniProtKB-SubCell"/>
</dbReference>
<proteinExistence type="inferred from homology"/>
<dbReference type="InterPro" id="IPR023205">
    <property type="entry name" value="DsbA/DsbL"/>
</dbReference>
<reference evidence="11 12" key="1">
    <citation type="submission" date="2019-03" db="EMBL/GenBank/DDBJ databases">
        <title>Freshwater and sediment microbial communities from various areas in North America, analyzing microbe dynamics in response to fracking.</title>
        <authorList>
            <person name="Lamendella R."/>
        </authorList>
    </citation>
    <scope>NUCLEOTIDE SEQUENCE [LARGE SCALE GENOMIC DNA]</scope>
    <source>
        <strain evidence="11 12">74A</strain>
    </source>
</reference>
<evidence type="ECO:0000256" key="7">
    <source>
        <dbReference type="PIRNR" id="PIRNR001488"/>
    </source>
</evidence>
<keyword evidence="6" id="KW-0676">Redox-active center</keyword>